<protein>
    <recommendedName>
        <fullName evidence="3">HNH nuclease domain-containing protein</fullName>
    </recommendedName>
</protein>
<evidence type="ECO:0008006" key="3">
    <source>
        <dbReference type="Google" id="ProtNLM"/>
    </source>
</evidence>
<evidence type="ECO:0000313" key="2">
    <source>
        <dbReference type="Proteomes" id="UP000271624"/>
    </source>
</evidence>
<dbReference type="AlphaFoldDB" id="A0A433VS81"/>
<proteinExistence type="predicted"/>
<evidence type="ECO:0000313" key="1">
    <source>
        <dbReference type="EMBL" id="RUT08983.1"/>
    </source>
</evidence>
<dbReference type="CDD" id="cd00085">
    <property type="entry name" value="HNHc"/>
    <property type="match status" value="1"/>
</dbReference>
<accession>A0A433VS81</accession>
<dbReference type="InterPro" id="IPR003615">
    <property type="entry name" value="HNH_nuc"/>
</dbReference>
<reference evidence="1" key="1">
    <citation type="submission" date="2018-12" db="EMBL/GenBank/DDBJ databases">
        <authorList>
            <person name="Will S."/>
            <person name="Neumann-Schaal M."/>
            <person name="Henke P."/>
        </authorList>
    </citation>
    <scope>NUCLEOTIDE SEQUENCE</scope>
    <source>
        <strain evidence="1">PCC 7102</strain>
    </source>
</reference>
<organism evidence="1 2">
    <name type="scientific">Dulcicalothrix desertica PCC 7102</name>
    <dbReference type="NCBI Taxonomy" id="232991"/>
    <lineage>
        <taxon>Bacteria</taxon>
        <taxon>Bacillati</taxon>
        <taxon>Cyanobacteriota</taxon>
        <taxon>Cyanophyceae</taxon>
        <taxon>Nostocales</taxon>
        <taxon>Calotrichaceae</taxon>
        <taxon>Dulcicalothrix</taxon>
    </lineage>
</organism>
<sequence>MRNSHYMKYTKELLEPLVKESLSVAEVLRKLGKPQSGYLHFYVSQKIKQYGIDMSHFLGRGANQGKNYKGGKTKRSSEEILILQEDRTLRETPYILRRALIEFGREYKCENPACSIQDIWLGNSITLHVDHINGNWKDNRQENLRFLCPNCHIQTHNYCGSKGHTSRTMMLSQFRKNQKIRIRKINFKNEKNENKVFISSTKHNKCLQCDKILINIGQDTYCSQKCSQLASRKVARPSKEELEKLIWEKSTRQLSKELGVSDKAIEKWCKYYGIEKPPRGYWAKKQYSKL</sequence>
<comment type="caution">
    <text evidence="1">The sequence shown here is derived from an EMBL/GenBank/DDBJ whole genome shotgun (WGS) entry which is preliminary data.</text>
</comment>
<keyword evidence="2" id="KW-1185">Reference proteome</keyword>
<gene>
    <name evidence="1" type="ORF">DSM106972_010360</name>
</gene>
<reference evidence="1" key="2">
    <citation type="journal article" date="2019" name="Genome Biol. Evol.">
        <title>Day and night: Metabolic profiles and evolutionary relationships of six axenic non-marine cyanobacteria.</title>
        <authorList>
            <person name="Will S.E."/>
            <person name="Henke P."/>
            <person name="Boedeker C."/>
            <person name="Huang S."/>
            <person name="Brinkmann H."/>
            <person name="Rohde M."/>
            <person name="Jarek M."/>
            <person name="Friedl T."/>
            <person name="Seufert S."/>
            <person name="Schumacher M."/>
            <person name="Overmann J."/>
            <person name="Neumann-Schaal M."/>
            <person name="Petersen J."/>
        </authorList>
    </citation>
    <scope>NUCLEOTIDE SEQUENCE [LARGE SCALE GENOMIC DNA]</scope>
    <source>
        <strain evidence="1">PCC 7102</strain>
    </source>
</reference>
<dbReference type="Proteomes" id="UP000271624">
    <property type="component" value="Unassembled WGS sequence"/>
</dbReference>
<name>A0A433VS81_9CYAN</name>
<dbReference type="Gene3D" id="1.10.10.60">
    <property type="entry name" value="Homeodomain-like"/>
    <property type="match status" value="1"/>
</dbReference>
<dbReference type="EMBL" id="RSCL01000002">
    <property type="protein sequence ID" value="RUT08983.1"/>
    <property type="molecule type" value="Genomic_DNA"/>
</dbReference>